<keyword evidence="3" id="KW-1185">Reference proteome</keyword>
<accession>A0A8H6HRT4</accession>
<organism evidence="2 3">
    <name type="scientific">Ephemerocybe angulata</name>
    <dbReference type="NCBI Taxonomy" id="980116"/>
    <lineage>
        <taxon>Eukaryota</taxon>
        <taxon>Fungi</taxon>
        <taxon>Dikarya</taxon>
        <taxon>Basidiomycota</taxon>
        <taxon>Agaricomycotina</taxon>
        <taxon>Agaricomycetes</taxon>
        <taxon>Agaricomycetidae</taxon>
        <taxon>Agaricales</taxon>
        <taxon>Agaricineae</taxon>
        <taxon>Psathyrellaceae</taxon>
        <taxon>Ephemerocybe</taxon>
    </lineage>
</organism>
<comment type="caution">
    <text evidence="2">The sequence shown here is derived from an EMBL/GenBank/DDBJ whole genome shotgun (WGS) entry which is preliminary data.</text>
</comment>
<evidence type="ECO:0000313" key="2">
    <source>
        <dbReference type="EMBL" id="KAF6751600.1"/>
    </source>
</evidence>
<evidence type="ECO:0000256" key="1">
    <source>
        <dbReference type="SAM" id="MobiDB-lite"/>
    </source>
</evidence>
<protein>
    <submittedName>
        <fullName evidence="2">Uncharacterized protein</fullName>
    </submittedName>
</protein>
<feature type="region of interest" description="Disordered" evidence="1">
    <location>
        <begin position="27"/>
        <end position="49"/>
    </location>
</feature>
<dbReference type="EMBL" id="JACGCI010000049">
    <property type="protein sequence ID" value="KAF6751600.1"/>
    <property type="molecule type" value="Genomic_DNA"/>
</dbReference>
<sequence length="125" mass="13937">MPLRTRNNQGSPTPLTMHKRVAMATSPLPKSCNKHSLAGTGAKENRFHSRRWQEQWPWCIQPVGKEQGGEPGICRPCRSSRNARCTMAEEEGEEEKEKEEGDSDGGEDRGEGENDEQDGDERGGK</sequence>
<dbReference type="Proteomes" id="UP000521943">
    <property type="component" value="Unassembled WGS sequence"/>
</dbReference>
<name>A0A8H6HRT4_9AGAR</name>
<reference evidence="2 3" key="1">
    <citation type="submission" date="2020-07" db="EMBL/GenBank/DDBJ databases">
        <title>Comparative genomics of pyrophilous fungi reveals a link between fire events and developmental genes.</title>
        <authorList>
            <consortium name="DOE Joint Genome Institute"/>
            <person name="Steindorff A.S."/>
            <person name="Carver A."/>
            <person name="Calhoun S."/>
            <person name="Stillman K."/>
            <person name="Liu H."/>
            <person name="Lipzen A."/>
            <person name="Pangilinan J."/>
            <person name="Labutti K."/>
            <person name="Bruns T.D."/>
            <person name="Grigoriev I.V."/>
        </authorList>
    </citation>
    <scope>NUCLEOTIDE SEQUENCE [LARGE SCALE GENOMIC DNA]</scope>
    <source>
        <strain evidence="2 3">CBS 144469</strain>
    </source>
</reference>
<proteinExistence type="predicted"/>
<evidence type="ECO:0000313" key="3">
    <source>
        <dbReference type="Proteomes" id="UP000521943"/>
    </source>
</evidence>
<dbReference type="AlphaFoldDB" id="A0A8H6HRT4"/>
<feature type="compositionally biased region" description="Acidic residues" evidence="1">
    <location>
        <begin position="88"/>
        <end position="105"/>
    </location>
</feature>
<gene>
    <name evidence="2" type="ORF">DFP72DRAFT_850716</name>
</gene>
<feature type="region of interest" description="Disordered" evidence="1">
    <location>
        <begin position="63"/>
        <end position="125"/>
    </location>
</feature>